<feature type="signal peptide" evidence="1">
    <location>
        <begin position="1"/>
        <end position="20"/>
    </location>
</feature>
<protein>
    <recommendedName>
        <fullName evidence="2">DUF4159 domain-containing protein</fullName>
    </recommendedName>
</protein>
<keyword evidence="1" id="KW-0732">Signal</keyword>
<accession>A0A0R2SE99</accession>
<evidence type="ECO:0000313" key="3">
    <source>
        <dbReference type="EMBL" id="KRO73157.1"/>
    </source>
</evidence>
<gene>
    <name evidence="3" type="ORF">ABR69_10350</name>
</gene>
<evidence type="ECO:0000256" key="1">
    <source>
        <dbReference type="SAM" id="SignalP"/>
    </source>
</evidence>
<name>A0A0R2SE99_9GAMM</name>
<dbReference type="AlphaFoldDB" id="A0A0R2SE99"/>
<dbReference type="InterPro" id="IPR025297">
    <property type="entry name" value="DUF4159"/>
</dbReference>
<dbReference type="Gene3D" id="3.40.50.12140">
    <property type="entry name" value="Domain of unknown function DUF4159"/>
    <property type="match status" value="1"/>
</dbReference>
<evidence type="ECO:0000313" key="4">
    <source>
        <dbReference type="Proteomes" id="UP000051934"/>
    </source>
</evidence>
<feature type="chain" id="PRO_5006423626" description="DUF4159 domain-containing protein" evidence="1">
    <location>
        <begin position="21"/>
        <end position="267"/>
    </location>
</feature>
<dbReference type="EMBL" id="LIBB01000023">
    <property type="protein sequence ID" value="KRO73157.1"/>
    <property type="molecule type" value="Genomic_DNA"/>
</dbReference>
<organism evidence="3 4">
    <name type="scientific">OM182 bacterium BACL3 MAG-120507-bin80</name>
    <dbReference type="NCBI Taxonomy" id="1655577"/>
    <lineage>
        <taxon>Bacteria</taxon>
        <taxon>Pseudomonadati</taxon>
        <taxon>Pseudomonadota</taxon>
        <taxon>Gammaproteobacteria</taxon>
        <taxon>OMG group</taxon>
        <taxon>OM182 clade</taxon>
    </lineage>
</organism>
<proteinExistence type="predicted"/>
<sequence>MKSLGAALIVFLVCSGLAHAQRLESFGRGSQPKNDEALIDDVAGEFNFVRVRFDTYFSGGGFRGGFGDGPWAIDFPDADTNFLRGVSRLTNIRVMSEPIVLEFDDPEIFDYPFLYMLEVGQGGGIVLNPAELENLRQYLLRGGFLLIDDFWGQRQWDNFYAAFSQLFPDREIVELAPDHEIFHVYYDIDGPQMIPALYRSDEYGEQGINSASNHAILDDQGRVMVLINWNSDMGDGWEHTYHPDYPTRYANSAYRLGINYLMYSLTH</sequence>
<dbReference type="Proteomes" id="UP000051934">
    <property type="component" value="Unassembled WGS sequence"/>
</dbReference>
<evidence type="ECO:0000259" key="2">
    <source>
        <dbReference type="Pfam" id="PF13709"/>
    </source>
</evidence>
<reference evidence="3 4" key="1">
    <citation type="submission" date="2015-10" db="EMBL/GenBank/DDBJ databases">
        <title>Metagenome-Assembled Genomes uncover a global brackish microbiome.</title>
        <authorList>
            <person name="Hugerth L.W."/>
            <person name="Larsson J."/>
            <person name="Alneberg J."/>
            <person name="Lindh M.V."/>
            <person name="Legrand C."/>
            <person name="Pinhassi J."/>
            <person name="Andersson A.F."/>
        </authorList>
    </citation>
    <scope>NUCLEOTIDE SEQUENCE [LARGE SCALE GENOMIC DNA]</scope>
    <source>
        <strain evidence="3">BACL4 MAG-120507-bin80</strain>
    </source>
</reference>
<feature type="domain" description="DUF4159" evidence="2">
    <location>
        <begin position="67"/>
        <end position="265"/>
    </location>
</feature>
<dbReference type="Pfam" id="PF13709">
    <property type="entry name" value="DUF4159"/>
    <property type="match status" value="1"/>
</dbReference>
<comment type="caution">
    <text evidence="3">The sequence shown here is derived from an EMBL/GenBank/DDBJ whole genome shotgun (WGS) entry which is preliminary data.</text>
</comment>